<dbReference type="Pfam" id="PF02902">
    <property type="entry name" value="Peptidase_C48"/>
    <property type="match status" value="1"/>
</dbReference>
<feature type="compositionally biased region" description="Acidic residues" evidence="4">
    <location>
        <begin position="56"/>
        <end position="91"/>
    </location>
</feature>
<reference evidence="6" key="1">
    <citation type="journal article" date="2021" name="Nat. Commun.">
        <title>Genomic analyses provide insights into spinach domestication and the genetic basis of agronomic traits.</title>
        <authorList>
            <person name="Cai X."/>
            <person name="Sun X."/>
            <person name="Xu C."/>
            <person name="Sun H."/>
            <person name="Wang X."/>
            <person name="Ge C."/>
            <person name="Zhang Z."/>
            <person name="Wang Q."/>
            <person name="Fei Z."/>
            <person name="Jiao C."/>
            <person name="Wang Q."/>
        </authorList>
    </citation>
    <scope>NUCLEOTIDE SEQUENCE [LARGE SCALE GENOMIC DNA]</scope>
    <source>
        <strain evidence="6">cv. Varoflay</strain>
    </source>
</reference>
<keyword evidence="3" id="KW-0378">Hydrolase</keyword>
<evidence type="ECO:0000313" key="6">
    <source>
        <dbReference type="Proteomes" id="UP000813463"/>
    </source>
</evidence>
<keyword evidence="6" id="KW-1185">Reference proteome</keyword>
<feature type="region of interest" description="Disordered" evidence="4">
    <location>
        <begin position="41"/>
        <end position="133"/>
    </location>
</feature>
<dbReference type="Proteomes" id="UP000813463">
    <property type="component" value="Chromosome 1"/>
</dbReference>
<evidence type="ECO:0000313" key="7">
    <source>
        <dbReference type="RefSeq" id="XP_056690278.1"/>
    </source>
</evidence>
<dbReference type="RefSeq" id="XP_056690278.1">
    <property type="nucleotide sequence ID" value="XM_056834300.1"/>
</dbReference>
<evidence type="ECO:0000256" key="3">
    <source>
        <dbReference type="ARBA" id="ARBA00022801"/>
    </source>
</evidence>
<comment type="similarity">
    <text evidence="1">Belongs to the peptidase C48 family.</text>
</comment>
<dbReference type="PANTHER" id="PTHR34835">
    <property type="entry name" value="OS07G0283600 PROTEIN-RELATED"/>
    <property type="match status" value="1"/>
</dbReference>
<dbReference type="Gene3D" id="3.40.395.10">
    <property type="entry name" value="Adenoviral Proteinase, Chain A"/>
    <property type="match status" value="1"/>
</dbReference>
<name>A0ABM3R3T3_SPIOL</name>
<dbReference type="PANTHER" id="PTHR34835:SF34">
    <property type="entry name" value="OS08G0555500 PROTEIN"/>
    <property type="match status" value="1"/>
</dbReference>
<keyword evidence="2" id="KW-0645">Protease</keyword>
<evidence type="ECO:0000259" key="5">
    <source>
        <dbReference type="Pfam" id="PF02902"/>
    </source>
</evidence>
<evidence type="ECO:0000256" key="1">
    <source>
        <dbReference type="ARBA" id="ARBA00005234"/>
    </source>
</evidence>
<dbReference type="InterPro" id="IPR003653">
    <property type="entry name" value="Peptidase_C48_C"/>
</dbReference>
<protein>
    <recommendedName>
        <fullName evidence="5">Ubiquitin-like protease family profile domain-containing protein</fullName>
    </recommendedName>
</protein>
<dbReference type="SUPFAM" id="SSF54001">
    <property type="entry name" value="Cysteine proteinases"/>
    <property type="match status" value="1"/>
</dbReference>
<accession>A0ABM3R3T3</accession>
<dbReference type="GeneID" id="130465511"/>
<feature type="region of interest" description="Disordered" evidence="4">
    <location>
        <begin position="613"/>
        <end position="671"/>
    </location>
</feature>
<organism evidence="6 7">
    <name type="scientific">Spinacia oleracea</name>
    <name type="common">Spinach</name>
    <dbReference type="NCBI Taxonomy" id="3562"/>
    <lineage>
        <taxon>Eukaryota</taxon>
        <taxon>Viridiplantae</taxon>
        <taxon>Streptophyta</taxon>
        <taxon>Embryophyta</taxon>
        <taxon>Tracheophyta</taxon>
        <taxon>Spermatophyta</taxon>
        <taxon>Magnoliopsida</taxon>
        <taxon>eudicotyledons</taxon>
        <taxon>Gunneridae</taxon>
        <taxon>Pentapetalae</taxon>
        <taxon>Caryophyllales</taxon>
        <taxon>Chenopodiaceae</taxon>
        <taxon>Chenopodioideae</taxon>
        <taxon>Anserineae</taxon>
        <taxon>Spinacia</taxon>
    </lineage>
</organism>
<reference evidence="7" key="2">
    <citation type="submission" date="2025-08" db="UniProtKB">
        <authorList>
            <consortium name="RefSeq"/>
        </authorList>
    </citation>
    <scope>IDENTIFICATION</scope>
    <source>
        <tissue evidence="7">Leaf</tissue>
    </source>
</reference>
<dbReference type="InterPro" id="IPR038765">
    <property type="entry name" value="Papain-like_cys_pep_sf"/>
</dbReference>
<evidence type="ECO:0000256" key="2">
    <source>
        <dbReference type="ARBA" id="ARBA00022670"/>
    </source>
</evidence>
<proteinExistence type="inferred from homology"/>
<feature type="domain" description="Ubiquitin-like protease family profile" evidence="5">
    <location>
        <begin position="754"/>
        <end position="905"/>
    </location>
</feature>
<evidence type="ECO:0000256" key="4">
    <source>
        <dbReference type="SAM" id="MobiDB-lite"/>
    </source>
</evidence>
<gene>
    <name evidence="7" type="primary">LOC130465511</name>
</gene>
<sequence>MGNNVIEYEGTSKSKYKKHKSFEDFGDDELCKYFTSDLSVLPIHKPPTKKSRAVVDEDSYEDESQDEGDEDYEAEETNYDEVENSDEEYDEVPERETHPIKRGYKQQVSRKVLPKQGLKRRRLPTPKPRPQEQQYVVRRTKGLSGLSNGEQVKREELCVATQLQKCRNKQPAVICRVDAFSKLIKRFDASRIEVVKQMGFGGMLMLKLTQLSRQFCYWLMTRVDGVAQTLVAGDGRVLPLSPTQWKCIFDLPMGGKKVPFDVVDSPALVVKAAKVARKFTMVNGEGKEMVSLRSVIDALVEEDEDGNVTQLETESARSEFRTAFLMALLGLVICPSTDGSYMSKPLMQACTVADMSIEYDWCTFAHEWLMTKSSEFAEKFDKAGFVAGCGGCTLFLLIFYLDHLNRPPLSWNEFPRIGVWTTEHVFLARDLDKKETDDYGKLSSLDIAYGEPHPRLARDKITPISQEDEDEDCEDTRLVNNIMKLITPYLERLEEKIDKLQTARDNTRPFGFPIHDQFHIHSPAHHFADDIQDLDLGLNQPFTSLEQLGSPRIINPTSQRTQTEQQEINKKMAAVDDMLHIDNHHQVSVTDVIGKVANESLQSVLAQRHEEYHANNENDPGNNKELNQDDPLTSKELNEDARDNDEELNEDARDNEEAAAGGGGPRRRRSLGHRTHIPSAAVFSGDFVSGTNQRVTGPVNDITAFVKRWKDLRDEANPGQVMITCDGRSATQRDCYGVLHTRARVSADYVRMASEMYMKKWAMDYEGKSRRIMLDPTFAMRVITNKDPFEHLAKKHGQPLRDITASQICVIFVPVLDDDHWWCAAFELKEKTIWFMDTMYPNPEEKHKSILKNMIPAIDTMLNVHDPQWELGTMGSWGRQLVELMNNTDNHSCGVLMLGWIKSSAARIVSRYGMENIVVARKALLMEDFLSEFNEAKDEALSAITCT</sequence>
<feature type="compositionally biased region" description="Basic and acidic residues" evidence="4">
    <location>
        <begin position="632"/>
        <end position="641"/>
    </location>
</feature>